<feature type="region of interest" description="Disordered" evidence="1">
    <location>
        <begin position="288"/>
        <end position="314"/>
    </location>
</feature>
<accession>A0A7J7MZE9</accession>
<feature type="non-terminal residue" evidence="2">
    <location>
        <position position="1"/>
    </location>
</feature>
<dbReference type="PANTHER" id="PTHR33018:SF34">
    <property type="entry name" value="OS02G0472350 PROTEIN"/>
    <property type="match status" value="1"/>
</dbReference>
<proteinExistence type="predicted"/>
<name>A0A7J7MZE9_9MAGN</name>
<feature type="compositionally biased region" description="Low complexity" evidence="1">
    <location>
        <begin position="293"/>
        <end position="307"/>
    </location>
</feature>
<comment type="caution">
    <text evidence="2">The sequence shown here is derived from an EMBL/GenBank/DDBJ whole genome shotgun (WGS) entry which is preliminary data.</text>
</comment>
<dbReference type="OrthoDB" id="1303276at2759"/>
<evidence type="ECO:0008006" key="4">
    <source>
        <dbReference type="Google" id="ProtNLM"/>
    </source>
</evidence>
<evidence type="ECO:0000313" key="2">
    <source>
        <dbReference type="EMBL" id="KAF6160305.1"/>
    </source>
</evidence>
<evidence type="ECO:0000256" key="1">
    <source>
        <dbReference type="SAM" id="MobiDB-lite"/>
    </source>
</evidence>
<keyword evidence="3" id="KW-1185">Reference proteome</keyword>
<organism evidence="2 3">
    <name type="scientific">Kingdonia uniflora</name>
    <dbReference type="NCBI Taxonomy" id="39325"/>
    <lineage>
        <taxon>Eukaryota</taxon>
        <taxon>Viridiplantae</taxon>
        <taxon>Streptophyta</taxon>
        <taxon>Embryophyta</taxon>
        <taxon>Tracheophyta</taxon>
        <taxon>Spermatophyta</taxon>
        <taxon>Magnoliopsida</taxon>
        <taxon>Ranunculales</taxon>
        <taxon>Circaeasteraceae</taxon>
        <taxon>Kingdonia</taxon>
    </lineage>
</organism>
<dbReference type="EMBL" id="JACGCM010001165">
    <property type="protein sequence ID" value="KAF6160305.1"/>
    <property type="molecule type" value="Genomic_DNA"/>
</dbReference>
<dbReference type="Proteomes" id="UP000541444">
    <property type="component" value="Unassembled WGS sequence"/>
</dbReference>
<reference evidence="2 3" key="1">
    <citation type="journal article" date="2020" name="IScience">
        <title>Genome Sequencing of the Endangered Kingdonia uniflora (Circaeasteraceae, Ranunculales) Reveals Potential Mechanisms of Evolutionary Specialization.</title>
        <authorList>
            <person name="Sun Y."/>
            <person name="Deng T."/>
            <person name="Zhang A."/>
            <person name="Moore M.J."/>
            <person name="Landis J.B."/>
            <person name="Lin N."/>
            <person name="Zhang H."/>
            <person name="Zhang X."/>
            <person name="Huang J."/>
            <person name="Zhang X."/>
            <person name="Sun H."/>
            <person name="Wang H."/>
        </authorList>
    </citation>
    <scope>NUCLEOTIDE SEQUENCE [LARGE SCALE GENOMIC DNA]</scope>
    <source>
        <strain evidence="2">TB1705</strain>
        <tissue evidence="2">Leaf</tissue>
    </source>
</reference>
<gene>
    <name evidence="2" type="ORF">GIB67_019074</name>
</gene>
<protein>
    <recommendedName>
        <fullName evidence="4">Transposase</fullName>
    </recommendedName>
</protein>
<evidence type="ECO:0000313" key="3">
    <source>
        <dbReference type="Proteomes" id="UP000541444"/>
    </source>
</evidence>
<dbReference type="AlphaFoldDB" id="A0A7J7MZE9"/>
<dbReference type="PANTHER" id="PTHR33018">
    <property type="entry name" value="OS10G0338966 PROTEIN-RELATED"/>
    <property type="match status" value="1"/>
</dbReference>
<sequence>HMQDEGEIEGFEDGEVEWVERVRHCAPRDILEQGGIWRIRGWSQKKFMWVNADMDRASGGSIQFPAPGGGFHSLGEVVHGGAPQLERIVEILTFNLRRVANFSILRRISDAWKRHKSRLNKKYIKGKDPAKVKATPPPFVLKEVWVEFVNMCNSDAFQAQSKKNTENPNKVKAPCTTGRTCMVVVHHNLVVEINVPDEDAGKTTREYELNLYTDSNKIGHDDVLAKTLGKDNKGHMMAMGIDITPSFVANAIHIVEENEDLKATNNELKTMLLNMRKDLDDHIKKTSDIPQIQPSSSYNAPSNSSQATQRKQSDLNRECKLNGYPEGIGAYGIVADVSPDAYCHNKQLRDGYYKKKIFNVINKDALLFRQDSFTKTMGDVGARGFVVWPKSFNIFTS</sequence>